<keyword evidence="4 8" id="KW-0812">Transmembrane</keyword>
<feature type="transmembrane region" description="Helical" evidence="8">
    <location>
        <begin position="398"/>
        <end position="418"/>
    </location>
</feature>
<keyword evidence="2" id="KW-1003">Cell membrane</keyword>
<dbReference type="GO" id="GO:0005886">
    <property type="term" value="C:plasma membrane"/>
    <property type="evidence" value="ECO:0007669"/>
    <property type="project" value="UniProtKB-SubCell"/>
</dbReference>
<feature type="transmembrane region" description="Helical" evidence="8">
    <location>
        <begin position="292"/>
        <end position="312"/>
    </location>
</feature>
<proteinExistence type="inferred from homology"/>
<comment type="subcellular location">
    <subcellularLocation>
        <location evidence="1">Cell membrane</location>
        <topology evidence="1">Multi-pass membrane protein</topology>
    </subcellularLocation>
</comment>
<keyword evidence="3" id="KW-0808">Transferase</keyword>
<evidence type="ECO:0000256" key="6">
    <source>
        <dbReference type="ARBA" id="ARBA00023136"/>
    </source>
</evidence>
<evidence type="ECO:0000256" key="4">
    <source>
        <dbReference type="ARBA" id="ARBA00022692"/>
    </source>
</evidence>
<dbReference type="EMBL" id="KC246804">
    <property type="protein sequence ID" value="AHF24751.1"/>
    <property type="molecule type" value="Genomic_DNA"/>
</dbReference>
<feature type="transmembrane region" description="Helical" evidence="8">
    <location>
        <begin position="197"/>
        <end position="218"/>
    </location>
</feature>
<dbReference type="Pfam" id="PF09594">
    <property type="entry name" value="GT87"/>
    <property type="match status" value="1"/>
</dbReference>
<feature type="transmembrane region" description="Helical" evidence="8">
    <location>
        <begin position="20"/>
        <end position="38"/>
    </location>
</feature>
<accession>W0FIT8</accession>
<evidence type="ECO:0000256" key="3">
    <source>
        <dbReference type="ARBA" id="ARBA00022679"/>
    </source>
</evidence>
<name>W0FIT8_9BACT</name>
<feature type="transmembrane region" description="Helical" evidence="8">
    <location>
        <begin position="122"/>
        <end position="142"/>
    </location>
</feature>
<dbReference type="InterPro" id="IPR018584">
    <property type="entry name" value="GT87"/>
</dbReference>
<evidence type="ECO:0000256" key="5">
    <source>
        <dbReference type="ARBA" id="ARBA00022989"/>
    </source>
</evidence>
<organism evidence="9">
    <name type="scientific">uncultured bacterium Contig12</name>
    <dbReference type="NCBI Taxonomy" id="1393397"/>
    <lineage>
        <taxon>Bacteria</taxon>
        <taxon>environmental samples</taxon>
    </lineage>
</organism>
<evidence type="ECO:0000256" key="8">
    <source>
        <dbReference type="SAM" id="Phobius"/>
    </source>
</evidence>
<evidence type="ECO:0008006" key="10">
    <source>
        <dbReference type="Google" id="ProtNLM"/>
    </source>
</evidence>
<keyword evidence="5 8" id="KW-1133">Transmembrane helix</keyword>
<evidence type="ECO:0000256" key="1">
    <source>
        <dbReference type="ARBA" id="ARBA00004651"/>
    </source>
</evidence>
<feature type="transmembrane region" description="Helical" evidence="8">
    <location>
        <begin position="230"/>
        <end position="248"/>
    </location>
</feature>
<keyword evidence="6 8" id="KW-0472">Membrane</keyword>
<comment type="similarity">
    <text evidence="7">Belongs to the glycosyltransferase 87 family.</text>
</comment>
<protein>
    <recommendedName>
        <fullName evidence="10">DUF2029 domain-containing protein</fullName>
    </recommendedName>
</protein>
<evidence type="ECO:0000256" key="7">
    <source>
        <dbReference type="ARBA" id="ARBA00024033"/>
    </source>
</evidence>
<evidence type="ECO:0000256" key="2">
    <source>
        <dbReference type="ARBA" id="ARBA00022475"/>
    </source>
</evidence>
<feature type="transmembrane region" description="Helical" evidence="8">
    <location>
        <begin position="154"/>
        <end position="185"/>
    </location>
</feature>
<feature type="transmembrane region" description="Helical" evidence="8">
    <location>
        <begin position="318"/>
        <end position="342"/>
    </location>
</feature>
<dbReference type="AlphaFoldDB" id="W0FIT8"/>
<dbReference type="GO" id="GO:0016758">
    <property type="term" value="F:hexosyltransferase activity"/>
    <property type="evidence" value="ECO:0007669"/>
    <property type="project" value="InterPro"/>
</dbReference>
<reference evidence="9" key="1">
    <citation type="journal article" date="2013" name="PLoS ONE">
        <title>Metagenomic insights into the carbohydrate-active enzymes carried by the microorganisms adhering to solid digesta in the rumen of cows.</title>
        <authorList>
            <person name="Wang L."/>
            <person name="Hatem A."/>
            <person name="Catalyurek U.V."/>
            <person name="Morrison M."/>
            <person name="Yu Z."/>
        </authorList>
    </citation>
    <scope>NUCLEOTIDE SEQUENCE</scope>
</reference>
<sequence>MGKRVKNLFLSRFSDGRRAFYLISLAGILLYFLLSLRYGNQLYIWMIQENEPGNRFSDYFAHLGMVADPRHLYENVGWDAMGCFPPLAYCMYFLLYKLTAVPGFLPGNWNQTETIPGALPVMTYYLIFNALFFFLAIGMTGVKSRKRDLAVFSLLMLSAVFAGSGYLAANSTMLVLAFLVVAFHLKDSGKALEREASLVLFALCVALKLYPAVFGLLFLKEKRYREFFRLILYSVILLFGPFAFFGGFRGFRFWLSHITSTMQFTDFGRMQYLTGIFHTGLKLLFGIENKTICAILTVAVCLVWTGLAWVSRSRYRQVFFLICIMVFFPANAYRYSLAYFSIPLIMYLKEDRPAGPRRWPGRLAMALYGLLYTVPVWWLAVIPMSRRYQSYTLTSVEIYLYLVVYALIAVLMAAEITARRHRSSDRPAAG</sequence>
<evidence type="ECO:0000313" key="9">
    <source>
        <dbReference type="EMBL" id="AHF24751.1"/>
    </source>
</evidence>
<feature type="transmembrane region" description="Helical" evidence="8">
    <location>
        <begin position="363"/>
        <end position="386"/>
    </location>
</feature>